<evidence type="ECO:0000313" key="2">
    <source>
        <dbReference type="Proteomes" id="UP000594638"/>
    </source>
</evidence>
<accession>A0A8S0T943</accession>
<dbReference type="Proteomes" id="UP000594638">
    <property type="component" value="Unassembled WGS sequence"/>
</dbReference>
<reference evidence="1 2" key="1">
    <citation type="submission" date="2019-12" db="EMBL/GenBank/DDBJ databases">
        <authorList>
            <person name="Alioto T."/>
            <person name="Alioto T."/>
            <person name="Gomez Garrido J."/>
        </authorList>
    </citation>
    <scope>NUCLEOTIDE SEQUENCE [LARGE SCALE GENOMIC DNA]</scope>
</reference>
<dbReference type="PANTHER" id="PTHR47484:SF1">
    <property type="entry name" value="COMPLEX 1 PROTEIN CONTAINING PROTEIN, EXPRESSED"/>
    <property type="match status" value="1"/>
</dbReference>
<dbReference type="EMBL" id="CACTIH010005767">
    <property type="protein sequence ID" value="CAA3001596.1"/>
    <property type="molecule type" value="Genomic_DNA"/>
</dbReference>
<organism evidence="1 2">
    <name type="scientific">Olea europaea subsp. europaea</name>
    <dbReference type="NCBI Taxonomy" id="158383"/>
    <lineage>
        <taxon>Eukaryota</taxon>
        <taxon>Viridiplantae</taxon>
        <taxon>Streptophyta</taxon>
        <taxon>Embryophyta</taxon>
        <taxon>Tracheophyta</taxon>
        <taxon>Spermatophyta</taxon>
        <taxon>Magnoliopsida</taxon>
        <taxon>eudicotyledons</taxon>
        <taxon>Gunneridae</taxon>
        <taxon>Pentapetalae</taxon>
        <taxon>asterids</taxon>
        <taxon>lamiids</taxon>
        <taxon>Lamiales</taxon>
        <taxon>Oleaceae</taxon>
        <taxon>Oleeae</taxon>
        <taxon>Olea</taxon>
    </lineage>
</organism>
<dbReference type="OrthoDB" id="74240at2759"/>
<dbReference type="Gramene" id="OE9A015935T1">
    <property type="protein sequence ID" value="OE9A015935C1"/>
    <property type="gene ID" value="OE9A015935"/>
</dbReference>
<name>A0A8S0T943_OLEEU</name>
<protein>
    <submittedName>
        <fullName evidence="1">Uncharacterized protein</fullName>
    </submittedName>
</protein>
<proteinExistence type="predicted"/>
<dbReference type="PANTHER" id="PTHR47484">
    <property type="entry name" value="COMPLEX 1 PROTEIN CONTAINING PROTEIN, EXPRESSED"/>
    <property type="match status" value="1"/>
</dbReference>
<comment type="caution">
    <text evidence="1">The sequence shown here is derived from an EMBL/GenBank/DDBJ whole genome shotgun (WGS) entry which is preliminary data.</text>
</comment>
<gene>
    <name evidence="1" type="ORF">OLEA9_A015935</name>
</gene>
<evidence type="ECO:0000313" key="1">
    <source>
        <dbReference type="EMBL" id="CAA3001596.1"/>
    </source>
</evidence>
<keyword evidence="2" id="KW-1185">Reference proteome</keyword>
<dbReference type="AlphaFoldDB" id="A0A8S0T943"/>
<sequence>MKMSTIPNAVFLSDNSAGWYFGEETTFKEKNQKTLASLILPKVAMDRVTEGDRCGSVSEILKPDASKEGSTSSTPFCPNDALNLCQNIIRATEFIRCPRRDVLTENARKEFEDARFEKDLEIVALLLIGGQDVCSRLLISLSRSKSSKLRMKAMNQIDVDVFW</sequence>